<dbReference type="Pfam" id="PF13637">
    <property type="entry name" value="Ank_4"/>
    <property type="match status" value="1"/>
</dbReference>
<organism evidence="4 5">
    <name type="scientific">Scylla paramamosain</name>
    <name type="common">Mud crab</name>
    <dbReference type="NCBI Taxonomy" id="85552"/>
    <lineage>
        <taxon>Eukaryota</taxon>
        <taxon>Metazoa</taxon>
        <taxon>Ecdysozoa</taxon>
        <taxon>Arthropoda</taxon>
        <taxon>Crustacea</taxon>
        <taxon>Multicrustacea</taxon>
        <taxon>Malacostraca</taxon>
        <taxon>Eumalacostraca</taxon>
        <taxon>Eucarida</taxon>
        <taxon>Decapoda</taxon>
        <taxon>Pleocyemata</taxon>
        <taxon>Brachyura</taxon>
        <taxon>Eubrachyura</taxon>
        <taxon>Portunoidea</taxon>
        <taxon>Portunidae</taxon>
        <taxon>Portuninae</taxon>
        <taxon>Scylla</taxon>
    </lineage>
</organism>
<dbReference type="PANTHER" id="PTHR24198">
    <property type="entry name" value="ANKYRIN REPEAT AND PROTEIN KINASE DOMAIN-CONTAINING PROTEIN"/>
    <property type="match status" value="1"/>
</dbReference>
<keyword evidence="1" id="KW-0677">Repeat</keyword>
<sequence>MSLALAKGAHPEVTASSVAGKSLSLVSVAAIKGHHHLLPRLLQAGLNIEGGGTTDQTPLMEAARNSHTQTVKALLTLGANPLATDDEGLTALHLAAQTGNQQCVEALMPVTPPSPAHLEIFTPVHVASYHGHVEVLEQLVNAGWSLNTKDKDGETPMHTAAMGESMTCLEWLVQRGGDHTMQNKAGHTPQDEELVIAVMKGDEARLRSSLARGAHPEITVPNNSGMSACLVSVAANKGHYHLLPRLLQEGMNIEGGGTTDSTPLMEAARNGHTKTVKTLLILGANPLATDNDGWTALHHATASSHQQCVEALMPVTSPTPAHLEALTPVHLASYHGHVEVLEKLAGAGWPLNARDIDGETPLHMAAKGGSVTCLRWLIKEGGDQSVQDKSGHTPLNLAVQFGHYDVETWLVKSGGAVVRDEDWRVEEVRTSRTRYEDDHNSVLSWLIEGNESHMHDIPEKFDGHALNQEGLTPLHAAALLGASTRVVKVLLRRGVSPHVITPDNMTPADLARQEGHDSVINGLQCHRCEQTGAPPEHMYEELLSTVSRGDDVQAVSNLLCKGASIEPLGGRSVLRLAVTTDRALTVSLLLASGASLPASLLQEAWQSPDVTHNVLACLTTAYCCRLRVEQRRLEKVSGALVKGINNLMKTIEGNTPWQAAWRWEKDTDRPALSDLLTKVRIPSERMCVWLVSIDLTL</sequence>
<dbReference type="GO" id="GO:0005737">
    <property type="term" value="C:cytoplasm"/>
    <property type="evidence" value="ECO:0007669"/>
    <property type="project" value="TreeGrafter"/>
</dbReference>
<feature type="repeat" description="ANK" evidence="3">
    <location>
        <begin position="152"/>
        <end position="184"/>
    </location>
</feature>
<keyword evidence="5" id="KW-1185">Reference proteome</keyword>
<feature type="repeat" description="ANK" evidence="3">
    <location>
        <begin position="324"/>
        <end position="356"/>
    </location>
</feature>
<accession>A0AAW0U945</accession>
<keyword evidence="2 3" id="KW-0040">ANK repeat</keyword>
<feature type="repeat" description="ANK" evidence="3">
    <location>
        <begin position="54"/>
        <end position="86"/>
    </location>
</feature>
<dbReference type="AlphaFoldDB" id="A0AAW0U945"/>
<dbReference type="SUPFAM" id="SSF48403">
    <property type="entry name" value="Ankyrin repeat"/>
    <property type="match status" value="2"/>
</dbReference>
<feature type="repeat" description="ANK" evidence="3">
    <location>
        <begin position="390"/>
        <end position="422"/>
    </location>
</feature>
<dbReference type="PANTHER" id="PTHR24198:SF165">
    <property type="entry name" value="ANKYRIN REPEAT-CONTAINING PROTEIN-RELATED"/>
    <property type="match status" value="1"/>
</dbReference>
<proteinExistence type="predicted"/>
<feature type="repeat" description="ANK" evidence="3">
    <location>
        <begin position="259"/>
        <end position="291"/>
    </location>
</feature>
<dbReference type="Pfam" id="PF00023">
    <property type="entry name" value="Ank"/>
    <property type="match status" value="1"/>
</dbReference>
<dbReference type="EMBL" id="JARAKH010000015">
    <property type="protein sequence ID" value="KAK8396589.1"/>
    <property type="molecule type" value="Genomic_DNA"/>
</dbReference>
<dbReference type="PROSITE" id="PS50297">
    <property type="entry name" value="ANK_REP_REGION"/>
    <property type="match status" value="9"/>
</dbReference>
<dbReference type="Pfam" id="PF12796">
    <property type="entry name" value="Ank_2"/>
    <property type="match status" value="3"/>
</dbReference>
<name>A0AAW0U945_SCYPA</name>
<dbReference type="InterPro" id="IPR036770">
    <property type="entry name" value="Ankyrin_rpt-contain_sf"/>
</dbReference>
<evidence type="ECO:0000256" key="3">
    <source>
        <dbReference type="PROSITE-ProRule" id="PRU00023"/>
    </source>
</evidence>
<feature type="repeat" description="ANK" evidence="3">
    <location>
        <begin position="119"/>
        <end position="151"/>
    </location>
</feature>
<gene>
    <name evidence="4" type="ORF">O3P69_004929</name>
</gene>
<dbReference type="Gene3D" id="1.25.40.20">
    <property type="entry name" value="Ankyrin repeat-containing domain"/>
    <property type="match status" value="6"/>
</dbReference>
<protein>
    <submittedName>
        <fullName evidence="4">Uncharacterized protein</fullName>
    </submittedName>
</protein>
<evidence type="ECO:0000313" key="4">
    <source>
        <dbReference type="EMBL" id="KAK8396589.1"/>
    </source>
</evidence>
<dbReference type="SMART" id="SM00248">
    <property type="entry name" value="ANK"/>
    <property type="match status" value="13"/>
</dbReference>
<reference evidence="4 5" key="1">
    <citation type="submission" date="2023-03" db="EMBL/GenBank/DDBJ databases">
        <title>High-quality genome of Scylla paramamosain provides insights in environmental adaptation.</title>
        <authorList>
            <person name="Zhang L."/>
        </authorList>
    </citation>
    <scope>NUCLEOTIDE SEQUENCE [LARGE SCALE GENOMIC DNA]</scope>
    <source>
        <strain evidence="4">LZ_2023a</strain>
        <tissue evidence="4">Muscle</tissue>
    </source>
</reference>
<evidence type="ECO:0000256" key="1">
    <source>
        <dbReference type="ARBA" id="ARBA00022737"/>
    </source>
</evidence>
<evidence type="ECO:0000313" key="5">
    <source>
        <dbReference type="Proteomes" id="UP001487740"/>
    </source>
</evidence>
<dbReference type="Proteomes" id="UP001487740">
    <property type="component" value="Unassembled WGS sequence"/>
</dbReference>
<dbReference type="PROSITE" id="PS50088">
    <property type="entry name" value="ANK_REPEAT"/>
    <property type="match status" value="9"/>
</dbReference>
<feature type="repeat" description="ANK" evidence="3">
    <location>
        <begin position="357"/>
        <end position="389"/>
    </location>
</feature>
<evidence type="ECO:0000256" key="2">
    <source>
        <dbReference type="ARBA" id="ARBA00023043"/>
    </source>
</evidence>
<feature type="repeat" description="ANK" evidence="3">
    <location>
        <begin position="469"/>
        <end position="502"/>
    </location>
</feature>
<feature type="repeat" description="ANK" evidence="3">
    <location>
        <begin position="87"/>
        <end position="108"/>
    </location>
</feature>
<comment type="caution">
    <text evidence="4">The sequence shown here is derived from an EMBL/GenBank/DDBJ whole genome shotgun (WGS) entry which is preliminary data.</text>
</comment>
<dbReference type="InterPro" id="IPR002110">
    <property type="entry name" value="Ankyrin_rpt"/>
</dbReference>